<dbReference type="PANTHER" id="PTHR47976">
    <property type="entry name" value="G-TYPE LECTIN S-RECEPTOR-LIKE SERINE/THREONINE-PROTEIN KINASE SD2-5"/>
    <property type="match status" value="1"/>
</dbReference>
<keyword evidence="3" id="KW-1133">Transmembrane helix</keyword>
<sequence length="274" mass="30617">MCPDAYSYSLDQGPIMYNCPSGTNYQIILCPPVDLISLSPPIPNGTSSITSSAKSKKGRIFGFVLGGFFFVTSFILFILVRRRRLQRRQEMQEEEEAEFGRLPGMLRRFTFEQLQEATDQFREKLGEGGFGSVFKGRLEKADVYSFGVVVMEIISGRKNLDTSRSENSFHLITLLEEKLKSDQLVDLIDMCSNNDSQGHKQEAIQMVKLAMWCLQIDCKRRPKMSEVVKVLEGTMSAENEIDHHFVVTNPASFGASGIVDLSAPPVASVVSGPR</sequence>
<keyword evidence="2" id="KW-0430">Lectin</keyword>
<dbReference type="SUPFAM" id="SSF56112">
    <property type="entry name" value="Protein kinase-like (PK-like)"/>
    <property type="match status" value="1"/>
</dbReference>
<keyword evidence="3" id="KW-0472">Membrane</keyword>
<proteinExistence type="predicted"/>
<reference evidence="5" key="1">
    <citation type="submission" date="2020-10" db="EMBL/GenBank/DDBJ databases">
        <authorList>
            <person name="Han B."/>
            <person name="Lu T."/>
            <person name="Zhao Q."/>
            <person name="Huang X."/>
            <person name="Zhao Y."/>
        </authorList>
    </citation>
    <scope>NUCLEOTIDE SEQUENCE</scope>
</reference>
<dbReference type="OrthoDB" id="4062651at2759"/>
<dbReference type="InterPro" id="IPR051343">
    <property type="entry name" value="G-type_lectin_kinases/EP1-like"/>
</dbReference>
<protein>
    <recommendedName>
        <fullName evidence="4">Serine-threonine/tyrosine-protein kinase catalytic domain-containing protein</fullName>
    </recommendedName>
</protein>
<feature type="transmembrane region" description="Helical" evidence="3">
    <location>
        <begin position="60"/>
        <end position="80"/>
    </location>
</feature>
<evidence type="ECO:0000259" key="4">
    <source>
        <dbReference type="Pfam" id="PF07714"/>
    </source>
</evidence>
<keyword evidence="6" id="KW-1185">Reference proteome</keyword>
<dbReference type="InterPro" id="IPR001245">
    <property type="entry name" value="Ser-Thr/Tyr_kinase_cat_dom"/>
</dbReference>
<dbReference type="Gene3D" id="1.10.510.10">
    <property type="entry name" value="Transferase(Phosphotransferase) domain 1"/>
    <property type="match status" value="1"/>
</dbReference>
<feature type="domain" description="Serine-threonine/tyrosine-protein kinase catalytic" evidence="4">
    <location>
        <begin position="139"/>
        <end position="231"/>
    </location>
</feature>
<keyword evidence="3" id="KW-0812">Transmembrane</keyword>
<name>A0A811QNN0_9POAL</name>
<dbReference type="PANTHER" id="PTHR47976:SF9">
    <property type="entry name" value="OS01G0113650 PROTEIN"/>
    <property type="match status" value="1"/>
</dbReference>
<dbReference type="AlphaFoldDB" id="A0A811QNN0"/>
<evidence type="ECO:0000313" key="5">
    <source>
        <dbReference type="EMBL" id="CAD6257733.1"/>
    </source>
</evidence>
<dbReference type="Pfam" id="PF07714">
    <property type="entry name" value="PK_Tyr_Ser-Thr"/>
    <property type="match status" value="1"/>
</dbReference>
<dbReference type="InterPro" id="IPR011009">
    <property type="entry name" value="Kinase-like_dom_sf"/>
</dbReference>
<comment type="caution">
    <text evidence="5">The sequence shown here is derived from an EMBL/GenBank/DDBJ whole genome shotgun (WGS) entry which is preliminary data.</text>
</comment>
<keyword evidence="1" id="KW-0732">Signal</keyword>
<dbReference type="GO" id="GO:0004672">
    <property type="term" value="F:protein kinase activity"/>
    <property type="evidence" value="ECO:0007669"/>
    <property type="project" value="InterPro"/>
</dbReference>
<organism evidence="5 6">
    <name type="scientific">Miscanthus lutarioriparius</name>
    <dbReference type="NCBI Taxonomy" id="422564"/>
    <lineage>
        <taxon>Eukaryota</taxon>
        <taxon>Viridiplantae</taxon>
        <taxon>Streptophyta</taxon>
        <taxon>Embryophyta</taxon>
        <taxon>Tracheophyta</taxon>
        <taxon>Spermatophyta</taxon>
        <taxon>Magnoliopsida</taxon>
        <taxon>Liliopsida</taxon>
        <taxon>Poales</taxon>
        <taxon>Poaceae</taxon>
        <taxon>PACMAD clade</taxon>
        <taxon>Panicoideae</taxon>
        <taxon>Andropogonodae</taxon>
        <taxon>Andropogoneae</taxon>
        <taxon>Saccharinae</taxon>
        <taxon>Miscanthus</taxon>
    </lineage>
</organism>
<dbReference type="InterPro" id="IPR037176">
    <property type="entry name" value="Osmotin/thaumatin-like_sf"/>
</dbReference>
<gene>
    <name evidence="5" type="ORF">NCGR_LOCUS41217</name>
</gene>
<dbReference type="EMBL" id="CAJGYO010000010">
    <property type="protein sequence ID" value="CAD6257733.1"/>
    <property type="molecule type" value="Genomic_DNA"/>
</dbReference>
<evidence type="ECO:0000256" key="3">
    <source>
        <dbReference type="SAM" id="Phobius"/>
    </source>
</evidence>
<evidence type="ECO:0000313" key="6">
    <source>
        <dbReference type="Proteomes" id="UP000604825"/>
    </source>
</evidence>
<evidence type="ECO:0000256" key="2">
    <source>
        <dbReference type="ARBA" id="ARBA00022734"/>
    </source>
</evidence>
<evidence type="ECO:0000256" key="1">
    <source>
        <dbReference type="ARBA" id="ARBA00022729"/>
    </source>
</evidence>
<dbReference type="Gene3D" id="2.60.110.10">
    <property type="entry name" value="Thaumatin"/>
    <property type="match status" value="1"/>
</dbReference>
<dbReference type="Proteomes" id="UP000604825">
    <property type="component" value="Unassembled WGS sequence"/>
</dbReference>
<accession>A0A811QNN0</accession>
<dbReference type="SUPFAM" id="SSF49870">
    <property type="entry name" value="Osmotin, thaumatin-like protein"/>
    <property type="match status" value="1"/>
</dbReference>